<feature type="non-terminal residue" evidence="1">
    <location>
        <position position="88"/>
    </location>
</feature>
<dbReference type="EMBL" id="CAJOBH010244897">
    <property type="protein sequence ID" value="CAF5121720.1"/>
    <property type="molecule type" value="Genomic_DNA"/>
</dbReference>
<sequence>SFISFMMNMTDKSVCKLTHRLPTTVIPSHYQLYIDASQLEQYLFQGKVDIDIQTTEISYEIRLNSFDLNLTKVEYQQKTPISQRFNGS</sequence>
<feature type="non-terminal residue" evidence="1">
    <location>
        <position position="1"/>
    </location>
</feature>
<reference evidence="1" key="1">
    <citation type="submission" date="2021-02" db="EMBL/GenBank/DDBJ databases">
        <authorList>
            <person name="Nowell W R."/>
        </authorList>
    </citation>
    <scope>NUCLEOTIDE SEQUENCE</scope>
</reference>
<dbReference type="Gene3D" id="2.60.40.1730">
    <property type="entry name" value="tricorn interacting facor f3 domain"/>
    <property type="match status" value="1"/>
</dbReference>
<dbReference type="Proteomes" id="UP000681967">
    <property type="component" value="Unassembled WGS sequence"/>
</dbReference>
<dbReference type="InterPro" id="IPR042097">
    <property type="entry name" value="Aminopeptidase_N-like_N_sf"/>
</dbReference>
<dbReference type="SUPFAM" id="SSF63737">
    <property type="entry name" value="Leukotriene A4 hydrolase N-terminal domain"/>
    <property type="match status" value="1"/>
</dbReference>
<name>A0A8S3FGF6_9BILA</name>
<comment type="caution">
    <text evidence="1">The sequence shown here is derived from an EMBL/GenBank/DDBJ whole genome shotgun (WGS) entry which is preliminary data.</text>
</comment>
<gene>
    <name evidence="1" type="ORF">BYL167_LOCUS67167</name>
</gene>
<accession>A0A8S3FGF6</accession>
<proteinExistence type="predicted"/>
<protein>
    <submittedName>
        <fullName evidence="1">Uncharacterized protein</fullName>
    </submittedName>
</protein>
<evidence type="ECO:0000313" key="1">
    <source>
        <dbReference type="EMBL" id="CAF5121720.1"/>
    </source>
</evidence>
<evidence type="ECO:0000313" key="2">
    <source>
        <dbReference type="Proteomes" id="UP000681967"/>
    </source>
</evidence>
<dbReference type="AlphaFoldDB" id="A0A8S3FGF6"/>
<organism evidence="1 2">
    <name type="scientific">Rotaria magnacalcarata</name>
    <dbReference type="NCBI Taxonomy" id="392030"/>
    <lineage>
        <taxon>Eukaryota</taxon>
        <taxon>Metazoa</taxon>
        <taxon>Spiralia</taxon>
        <taxon>Gnathifera</taxon>
        <taxon>Rotifera</taxon>
        <taxon>Eurotatoria</taxon>
        <taxon>Bdelloidea</taxon>
        <taxon>Philodinida</taxon>
        <taxon>Philodinidae</taxon>
        <taxon>Rotaria</taxon>
    </lineage>
</organism>